<evidence type="ECO:0000256" key="1">
    <source>
        <dbReference type="SAM" id="MobiDB-lite"/>
    </source>
</evidence>
<protein>
    <recommendedName>
        <fullName evidence="2">Zinc knuckle CX2CX4HX4C domain-containing protein</fullName>
    </recommendedName>
</protein>
<accession>A0A1B5Z7H8</accession>
<sequence length="223" mass="25458">MQQNVSAQVWVRLYGLSQEYWRPNILFAIAGSIGTPICIDAITAKHMIERTFGQFARVLVNMDLSQTLRYKVLVERKGFAFFVELEYENLPQFCSHCKVIGHHVGFCKKLNFVEEEKLDKEVREKRKSLKDASKVYVPAKDGRIGLDTNKEVINVESDKIQEPLPVKESEFEEVNSKKFVPDNLLAASCNSKKGNSSSQTPVTQQNRFTPLDEPFEITPQNSK</sequence>
<feature type="non-terminal residue" evidence="3">
    <location>
        <position position="223"/>
    </location>
</feature>
<dbReference type="Proteomes" id="UP000242715">
    <property type="component" value="Unassembled WGS sequence"/>
</dbReference>
<feature type="domain" description="Zinc knuckle CX2CX4HX4C" evidence="2">
    <location>
        <begin position="78"/>
        <end position="109"/>
    </location>
</feature>
<dbReference type="PANTHER" id="PTHR31286:SF176">
    <property type="entry name" value="DUF4283 DOMAIN PROTEIN"/>
    <property type="match status" value="1"/>
</dbReference>
<dbReference type="EMBL" id="BCLP01048956">
    <property type="protein sequence ID" value="GAU10068.1"/>
    <property type="molecule type" value="Genomic_DNA"/>
</dbReference>
<dbReference type="InterPro" id="IPR025836">
    <property type="entry name" value="Zn_knuckle_CX2CX4HX4C"/>
</dbReference>
<gene>
    <name evidence="3" type="ORF">TSUD_423760</name>
</gene>
<keyword evidence="4" id="KW-1185">Reference proteome</keyword>
<comment type="caution">
    <text evidence="3">The sequence shown here is derived from an EMBL/GenBank/DDBJ whole genome shotgun (WGS) entry which is preliminary data.</text>
</comment>
<feature type="region of interest" description="Disordered" evidence="1">
    <location>
        <begin position="190"/>
        <end position="223"/>
    </location>
</feature>
<dbReference type="Pfam" id="PF14392">
    <property type="entry name" value="zf-CCHC_4"/>
    <property type="match status" value="1"/>
</dbReference>
<evidence type="ECO:0000259" key="2">
    <source>
        <dbReference type="Pfam" id="PF14392"/>
    </source>
</evidence>
<feature type="compositionally biased region" description="Polar residues" evidence="1">
    <location>
        <begin position="190"/>
        <end position="208"/>
    </location>
</feature>
<proteinExistence type="predicted"/>
<reference evidence="4" key="1">
    <citation type="journal article" date="2017" name="Front. Plant Sci.">
        <title>Climate Clever Clovers: New Paradigm to Reduce the Environmental Footprint of Ruminants by Breeding Low Methanogenic Forages Utilizing Haplotype Variation.</title>
        <authorList>
            <person name="Kaur P."/>
            <person name="Appels R."/>
            <person name="Bayer P.E."/>
            <person name="Keeble-Gagnere G."/>
            <person name="Wang J."/>
            <person name="Hirakawa H."/>
            <person name="Shirasawa K."/>
            <person name="Vercoe P."/>
            <person name="Stefanova K."/>
            <person name="Durmic Z."/>
            <person name="Nichols P."/>
            <person name="Revell C."/>
            <person name="Isobe S.N."/>
            <person name="Edwards D."/>
            <person name="Erskine W."/>
        </authorList>
    </citation>
    <scope>NUCLEOTIDE SEQUENCE [LARGE SCALE GENOMIC DNA]</scope>
    <source>
        <strain evidence="4">cv. Daliak</strain>
    </source>
</reference>
<evidence type="ECO:0000313" key="3">
    <source>
        <dbReference type="EMBL" id="GAU10068.1"/>
    </source>
</evidence>
<dbReference type="PANTHER" id="PTHR31286">
    <property type="entry name" value="GLYCINE-RICH CELL WALL STRUCTURAL PROTEIN 1.8-LIKE"/>
    <property type="match status" value="1"/>
</dbReference>
<evidence type="ECO:0000313" key="4">
    <source>
        <dbReference type="Proteomes" id="UP000242715"/>
    </source>
</evidence>
<dbReference type="OrthoDB" id="1924068at2759"/>
<dbReference type="InterPro" id="IPR040256">
    <property type="entry name" value="At4g02000-like"/>
</dbReference>
<name>A0A1B5Z7H8_TRISU</name>
<organism evidence="3 4">
    <name type="scientific">Trifolium subterraneum</name>
    <name type="common">Subterranean clover</name>
    <dbReference type="NCBI Taxonomy" id="3900"/>
    <lineage>
        <taxon>Eukaryota</taxon>
        <taxon>Viridiplantae</taxon>
        <taxon>Streptophyta</taxon>
        <taxon>Embryophyta</taxon>
        <taxon>Tracheophyta</taxon>
        <taxon>Spermatophyta</taxon>
        <taxon>Magnoliopsida</taxon>
        <taxon>eudicotyledons</taxon>
        <taxon>Gunneridae</taxon>
        <taxon>Pentapetalae</taxon>
        <taxon>rosids</taxon>
        <taxon>fabids</taxon>
        <taxon>Fabales</taxon>
        <taxon>Fabaceae</taxon>
        <taxon>Papilionoideae</taxon>
        <taxon>50 kb inversion clade</taxon>
        <taxon>NPAAA clade</taxon>
        <taxon>Hologalegina</taxon>
        <taxon>IRL clade</taxon>
        <taxon>Trifolieae</taxon>
        <taxon>Trifolium</taxon>
    </lineage>
</organism>
<dbReference type="AlphaFoldDB" id="A0A1B5Z7H8"/>